<dbReference type="GO" id="GO:0005737">
    <property type="term" value="C:cytoplasm"/>
    <property type="evidence" value="ECO:0007669"/>
    <property type="project" value="TreeGrafter"/>
</dbReference>
<dbReference type="CDD" id="cd13999">
    <property type="entry name" value="STKc_MAP3K-like"/>
    <property type="match status" value="1"/>
</dbReference>
<dbReference type="CDD" id="cd06410">
    <property type="entry name" value="PB1_UP2"/>
    <property type="match status" value="1"/>
</dbReference>
<evidence type="ECO:0000313" key="10">
    <source>
        <dbReference type="Proteomes" id="UP000298416"/>
    </source>
</evidence>
<dbReference type="EMBL" id="PNBA02000018">
    <property type="protein sequence ID" value="KAG6393057.1"/>
    <property type="molecule type" value="Genomic_DNA"/>
</dbReference>
<dbReference type="InterPro" id="IPR001245">
    <property type="entry name" value="Ser-Thr/Tyr_kinase_cat_dom"/>
</dbReference>
<keyword evidence="4" id="KW-0418">Kinase</keyword>
<dbReference type="FunFam" id="3.30.200.20:FF:000081">
    <property type="entry name" value="Octicosapeptide/phox/Bem1p domain kinase superfamily protein"/>
    <property type="match status" value="1"/>
</dbReference>
<proteinExistence type="predicted"/>
<keyword evidence="10" id="KW-1185">Reference proteome</keyword>
<evidence type="ECO:0000256" key="4">
    <source>
        <dbReference type="ARBA" id="ARBA00022777"/>
    </source>
</evidence>
<dbReference type="InterPro" id="IPR017441">
    <property type="entry name" value="Protein_kinase_ATP_BS"/>
</dbReference>
<dbReference type="PROSITE" id="PS00108">
    <property type="entry name" value="PROTEIN_KINASE_ST"/>
    <property type="match status" value="1"/>
</dbReference>
<dbReference type="SMART" id="SM00220">
    <property type="entry name" value="S_TKc"/>
    <property type="match status" value="1"/>
</dbReference>
<feature type="region of interest" description="Disordered" evidence="7">
    <location>
        <begin position="48"/>
        <end position="82"/>
    </location>
</feature>
<accession>A0A8X8Z5P5</accession>
<name>A0A8X8Z5P5_SALSN</name>
<feature type="compositionally biased region" description="Polar residues" evidence="7">
    <location>
        <begin position="50"/>
        <end position="69"/>
    </location>
</feature>
<evidence type="ECO:0000256" key="7">
    <source>
        <dbReference type="SAM" id="MobiDB-lite"/>
    </source>
</evidence>
<feature type="region of interest" description="Disordered" evidence="7">
    <location>
        <begin position="123"/>
        <end position="156"/>
    </location>
</feature>
<feature type="domain" description="Protein kinase" evidence="8">
    <location>
        <begin position="898"/>
        <end position="1169"/>
    </location>
</feature>
<keyword evidence="2" id="KW-0808">Transferase</keyword>
<keyword evidence="3 6" id="KW-0547">Nucleotide-binding</keyword>
<dbReference type="GO" id="GO:0007165">
    <property type="term" value="P:signal transduction"/>
    <property type="evidence" value="ECO:0007669"/>
    <property type="project" value="TreeGrafter"/>
</dbReference>
<evidence type="ECO:0000256" key="1">
    <source>
        <dbReference type="ARBA" id="ARBA00022527"/>
    </source>
</evidence>
<dbReference type="SMART" id="SM00666">
    <property type="entry name" value="PB1"/>
    <property type="match status" value="1"/>
</dbReference>
<evidence type="ECO:0000256" key="5">
    <source>
        <dbReference type="ARBA" id="ARBA00022840"/>
    </source>
</evidence>
<dbReference type="PROSITE" id="PS00107">
    <property type="entry name" value="PROTEIN_KINASE_ATP"/>
    <property type="match status" value="1"/>
</dbReference>
<comment type="caution">
    <text evidence="9">The sequence shown here is derived from an EMBL/GenBank/DDBJ whole genome shotgun (WGS) entry which is preliminary data.</text>
</comment>
<dbReference type="InterPro" id="IPR008271">
    <property type="entry name" value="Ser/Thr_kinase_AS"/>
</dbReference>
<dbReference type="Pfam" id="PF07714">
    <property type="entry name" value="PK_Tyr_Ser-Thr"/>
    <property type="match status" value="1"/>
</dbReference>
<keyword evidence="1" id="KW-0723">Serine/threonine-protein kinase</keyword>
<evidence type="ECO:0000259" key="8">
    <source>
        <dbReference type="PROSITE" id="PS50011"/>
    </source>
</evidence>
<gene>
    <name evidence="9" type="ORF">SASPL_147287</name>
</gene>
<sequence>MDSKFCGQTDADSPSSTRSNHNINLRNISVQTGEEFLDEFLRRRVPLANDSDQSPLSKTGSDVVQNDRNTSLRDTRKRDTDSCPDYLDFSSGEGHAVEVNSKYSVNGSNAYYRELQVNGQNHREFSGNLDTGGPSGPLVSSSGSPLSNLSSSKGSGSFSVNLKFLCSFGGKILPRPNDGKLRYVGGDTRIISLGKNATYLDLLKKTMVICKYHHTIKYQLPGEDLDALISVASDEDLYLMIEEYQDLGKISQRLRLFLVASGDLERPYSSEGRTMQQGDADSPYVVAVNGMVDSSPLRSYSRESLESQWTNNVESPALQMDSPASFRHLENQNGGGSLNTTWTLSSPSGQVFSTPQLPSTTYVSPSPLSLFQFTDPNASYMKGWEDVHSSYAYTSNFPYVMESSANKNPRCFEASVYYHNQCVDTQPVMDSSNQNNYMVQAHATPLVMSQFHMPNKDFQPSPYAPRFVDPRVGFSNVPPHSEKLVPSQDKFGFSPVNGGNANSHWINTNRILESQPTNEVSSSVPLGQETEKISLAFTGEKLPSLAMSVSSLQEVEDQKEREKDQVTRNEYQVFHETVNLNQDFIEWGEDTLMPVKNDYVDQDRETYAIEKNSILNDEFLEHTKNLPQIICRADSQLSLHVSKSMLQMNGSKNSSSSFSTAEYPADYWKELSGNCQISKNEPEFLIKSQTGPHAIDCDTAFFDSHVLHPVSTNGNTQSQCVDPVLHLDNSSARLCLTDHLRFPETTLDHAIDGDISSQKEMVMKSSDMESSHECKNKKIPYINSLEDLIIVNDTFGNSQYPNNCHKSGILQGPVKVEDAALQLVIPTSSTNAIPKPDEHNEAAESPEDTPGTESHLSELNDYNVEVDEVTTIESFSEAAVIEMEASIYGLQTIRNSDLEDLQELGSGTFGTVFHGKWRGTDVAIKRIKKSCFAGRSSEQEKLAKDFWREAKILSTLHHPNIVAFYGVVPDGPGGTLATVTEYLVNGSLRHVLLRKGRVLDQRRKVIIALDAAFGMEYLHLKNIVHFDLKCDNLLVNLGDPHRPVCKVGDFGLSRIKRNTLVSGGVRGTLPWMAPELLNGNSSRVSEKVDVFSFGIALWEILTGEEPYMNMHCGAIIGGIVSDTLRPPVPERCDPEWRKLMEQCWSHEPEARPPFSEITRRLQGMSKAILPKRVNRVKR</sequence>
<evidence type="ECO:0000256" key="6">
    <source>
        <dbReference type="PROSITE-ProRule" id="PRU10141"/>
    </source>
</evidence>
<dbReference type="InterPro" id="IPR000270">
    <property type="entry name" value="PB1_dom"/>
</dbReference>
<organism evidence="9">
    <name type="scientific">Salvia splendens</name>
    <name type="common">Scarlet sage</name>
    <dbReference type="NCBI Taxonomy" id="180675"/>
    <lineage>
        <taxon>Eukaryota</taxon>
        <taxon>Viridiplantae</taxon>
        <taxon>Streptophyta</taxon>
        <taxon>Embryophyta</taxon>
        <taxon>Tracheophyta</taxon>
        <taxon>Spermatophyta</taxon>
        <taxon>Magnoliopsida</taxon>
        <taxon>eudicotyledons</taxon>
        <taxon>Gunneridae</taxon>
        <taxon>Pentapetalae</taxon>
        <taxon>asterids</taxon>
        <taxon>lamiids</taxon>
        <taxon>Lamiales</taxon>
        <taxon>Lamiaceae</taxon>
        <taxon>Nepetoideae</taxon>
        <taxon>Mentheae</taxon>
        <taxon>Salviinae</taxon>
        <taxon>Salvia</taxon>
        <taxon>Salvia subgen. Calosphace</taxon>
        <taxon>core Calosphace</taxon>
    </lineage>
</organism>
<dbReference type="AlphaFoldDB" id="A0A8X8Z5P5"/>
<evidence type="ECO:0000256" key="3">
    <source>
        <dbReference type="ARBA" id="ARBA00022741"/>
    </source>
</evidence>
<protein>
    <recommendedName>
        <fullName evidence="8">Protein kinase domain-containing protein</fullName>
    </recommendedName>
</protein>
<feature type="compositionally biased region" description="Basic and acidic residues" evidence="7">
    <location>
        <begin position="70"/>
        <end position="81"/>
    </location>
</feature>
<evidence type="ECO:0000313" key="9">
    <source>
        <dbReference type="EMBL" id="KAG6393057.1"/>
    </source>
</evidence>
<feature type="compositionally biased region" description="Polar residues" evidence="7">
    <location>
        <begin position="10"/>
        <end position="22"/>
    </location>
</feature>
<dbReference type="PROSITE" id="PS50011">
    <property type="entry name" value="PROTEIN_KINASE_DOM"/>
    <property type="match status" value="1"/>
</dbReference>
<dbReference type="PANTHER" id="PTHR23257:SF792">
    <property type="entry name" value="PROTEIN KINASE DOMAIN-CONTAINING PROTEIN"/>
    <property type="match status" value="1"/>
</dbReference>
<feature type="binding site" evidence="6">
    <location>
        <position position="929"/>
    </location>
    <ligand>
        <name>ATP</name>
        <dbReference type="ChEBI" id="CHEBI:30616"/>
    </ligand>
</feature>
<evidence type="ECO:0000256" key="2">
    <source>
        <dbReference type="ARBA" id="ARBA00022679"/>
    </source>
</evidence>
<feature type="region of interest" description="Disordered" evidence="7">
    <location>
        <begin position="828"/>
        <end position="855"/>
    </location>
</feature>
<reference evidence="9" key="2">
    <citation type="submission" date="2020-08" db="EMBL/GenBank/DDBJ databases">
        <title>Plant Genome Project.</title>
        <authorList>
            <person name="Zhang R.-G."/>
        </authorList>
    </citation>
    <scope>NUCLEOTIDE SEQUENCE</scope>
    <source>
        <strain evidence="9">Huo1</strain>
        <tissue evidence="9">Leaf</tissue>
    </source>
</reference>
<dbReference type="Pfam" id="PF00564">
    <property type="entry name" value="PB1"/>
    <property type="match status" value="1"/>
</dbReference>
<dbReference type="GO" id="GO:0004674">
    <property type="term" value="F:protein serine/threonine kinase activity"/>
    <property type="evidence" value="ECO:0007669"/>
    <property type="project" value="UniProtKB-KW"/>
</dbReference>
<dbReference type="InterPro" id="IPR050167">
    <property type="entry name" value="Ser_Thr_protein_kinase"/>
</dbReference>
<dbReference type="PANTHER" id="PTHR23257">
    <property type="entry name" value="SERINE-THREONINE PROTEIN KINASE"/>
    <property type="match status" value="1"/>
</dbReference>
<dbReference type="Proteomes" id="UP000298416">
    <property type="component" value="Unassembled WGS sequence"/>
</dbReference>
<feature type="region of interest" description="Disordered" evidence="7">
    <location>
        <begin position="1"/>
        <end position="22"/>
    </location>
</feature>
<dbReference type="OrthoDB" id="4062651at2759"/>
<keyword evidence="5 6" id="KW-0067">ATP-binding</keyword>
<reference evidence="9" key="1">
    <citation type="submission" date="2018-01" db="EMBL/GenBank/DDBJ databases">
        <authorList>
            <person name="Mao J.F."/>
        </authorList>
    </citation>
    <scope>NUCLEOTIDE SEQUENCE</scope>
    <source>
        <strain evidence="9">Huo1</strain>
        <tissue evidence="9">Leaf</tissue>
    </source>
</reference>
<dbReference type="GO" id="GO:0005524">
    <property type="term" value="F:ATP binding"/>
    <property type="evidence" value="ECO:0007669"/>
    <property type="project" value="UniProtKB-UniRule"/>
</dbReference>
<feature type="compositionally biased region" description="Low complexity" evidence="7">
    <location>
        <begin position="136"/>
        <end position="156"/>
    </location>
</feature>
<dbReference type="InterPro" id="IPR000719">
    <property type="entry name" value="Prot_kinase_dom"/>
</dbReference>